<evidence type="ECO:0000259" key="1">
    <source>
        <dbReference type="Pfam" id="PF12697"/>
    </source>
</evidence>
<gene>
    <name evidence="2" type="ORF">FHR80_001899</name>
</gene>
<proteinExistence type="predicted"/>
<dbReference type="InterPro" id="IPR029058">
    <property type="entry name" value="AB_hydrolase_fold"/>
</dbReference>
<reference evidence="2 3" key="1">
    <citation type="submission" date="2020-08" db="EMBL/GenBank/DDBJ databases">
        <title>The Agave Microbiome: Exploring the role of microbial communities in plant adaptations to desert environments.</title>
        <authorList>
            <person name="Partida-Martinez L.P."/>
        </authorList>
    </citation>
    <scope>NUCLEOTIDE SEQUENCE [LARGE SCALE GENOMIC DNA]</scope>
    <source>
        <strain evidence="2 3">RAS26</strain>
    </source>
</reference>
<dbReference type="GO" id="GO:0003824">
    <property type="term" value="F:catalytic activity"/>
    <property type="evidence" value="ECO:0007669"/>
    <property type="project" value="UniProtKB-ARBA"/>
</dbReference>
<name>A0A7W4YBQ5_9CELL</name>
<protein>
    <submittedName>
        <fullName evidence="2">Pimeloyl-ACP methyl ester carboxylesterase</fullName>
    </submittedName>
</protein>
<evidence type="ECO:0000313" key="2">
    <source>
        <dbReference type="EMBL" id="MBB2922987.1"/>
    </source>
</evidence>
<dbReference type="PANTHER" id="PTHR43194">
    <property type="entry name" value="HYDROLASE ALPHA/BETA FOLD FAMILY"/>
    <property type="match status" value="1"/>
</dbReference>
<feature type="domain" description="AB hydrolase-1" evidence="1">
    <location>
        <begin position="73"/>
        <end position="283"/>
    </location>
</feature>
<reference evidence="2 3" key="2">
    <citation type="submission" date="2020-08" db="EMBL/GenBank/DDBJ databases">
        <authorList>
            <person name="Partida-Martinez L."/>
            <person name="Huntemann M."/>
            <person name="Clum A."/>
            <person name="Wang J."/>
            <person name="Palaniappan K."/>
            <person name="Ritter S."/>
            <person name="Chen I.-M."/>
            <person name="Stamatis D."/>
            <person name="Reddy T."/>
            <person name="O'Malley R."/>
            <person name="Daum C."/>
            <person name="Shapiro N."/>
            <person name="Ivanova N."/>
            <person name="Kyrpides N."/>
            <person name="Woyke T."/>
        </authorList>
    </citation>
    <scope>NUCLEOTIDE SEQUENCE [LARGE SCALE GENOMIC DNA]</scope>
    <source>
        <strain evidence="2 3">RAS26</strain>
    </source>
</reference>
<dbReference type="RefSeq" id="WP_183295805.1">
    <property type="nucleotide sequence ID" value="NZ_JACHVX010000002.1"/>
</dbReference>
<evidence type="ECO:0000313" key="3">
    <source>
        <dbReference type="Proteomes" id="UP000518206"/>
    </source>
</evidence>
<dbReference type="InterPro" id="IPR000073">
    <property type="entry name" value="AB_hydrolase_1"/>
</dbReference>
<dbReference type="PANTHER" id="PTHR43194:SF5">
    <property type="entry name" value="PIMELOYL-[ACYL-CARRIER PROTEIN] METHYL ESTER ESTERASE"/>
    <property type="match status" value="1"/>
</dbReference>
<dbReference type="EMBL" id="JACHVX010000002">
    <property type="protein sequence ID" value="MBB2922987.1"/>
    <property type="molecule type" value="Genomic_DNA"/>
</dbReference>
<sequence>MTDVATPVDEPADPTDGSLARADALLAGDDERALHRGAPRVTTARRRTTVTLGREAEVVATELGDPGTPGPTLVLVHGIGVSGRYFAPLADVLAADHHVLVPDLPGFGRSPRTGQRPTVEDLAVTLRDYLRAADLDRPVLVGHSMGAQVVVEVMRQAPGSAGRGVCLGTVIDSAARNPVRQALRLARDGLHEPLRANAIITSDYLRAGPRWYTAMLRPMLGYATEEAVAQVTDELLFVRGEKDPICTRRWQAELAAAAPRGRSAEVTGAGHVAMYTHPDAVAQLCTGEAP</sequence>
<dbReference type="Proteomes" id="UP000518206">
    <property type="component" value="Unassembled WGS sequence"/>
</dbReference>
<dbReference type="PRINTS" id="PR00111">
    <property type="entry name" value="ABHYDROLASE"/>
</dbReference>
<organism evidence="2 3">
    <name type="scientific">Cellulomonas cellasea</name>
    <dbReference type="NCBI Taxonomy" id="43670"/>
    <lineage>
        <taxon>Bacteria</taxon>
        <taxon>Bacillati</taxon>
        <taxon>Actinomycetota</taxon>
        <taxon>Actinomycetes</taxon>
        <taxon>Micrococcales</taxon>
        <taxon>Cellulomonadaceae</taxon>
        <taxon>Cellulomonas</taxon>
    </lineage>
</organism>
<comment type="caution">
    <text evidence="2">The sequence shown here is derived from an EMBL/GenBank/DDBJ whole genome shotgun (WGS) entry which is preliminary data.</text>
</comment>
<dbReference type="SUPFAM" id="SSF53474">
    <property type="entry name" value="alpha/beta-Hydrolases"/>
    <property type="match status" value="1"/>
</dbReference>
<dbReference type="InterPro" id="IPR050228">
    <property type="entry name" value="Carboxylesterase_BioH"/>
</dbReference>
<dbReference type="Pfam" id="PF12697">
    <property type="entry name" value="Abhydrolase_6"/>
    <property type="match status" value="1"/>
</dbReference>
<dbReference type="Gene3D" id="3.40.50.1820">
    <property type="entry name" value="alpha/beta hydrolase"/>
    <property type="match status" value="1"/>
</dbReference>
<accession>A0A7W4YBQ5</accession>
<dbReference type="AlphaFoldDB" id="A0A7W4YBQ5"/>